<proteinExistence type="predicted"/>
<name>A0A9X4AGN8_9BACI</name>
<feature type="domain" description="DDH" evidence="1">
    <location>
        <begin position="20"/>
        <end position="158"/>
    </location>
</feature>
<dbReference type="AlphaFoldDB" id="A0A9X4AGN8"/>
<dbReference type="GO" id="GO:0003676">
    <property type="term" value="F:nucleic acid binding"/>
    <property type="evidence" value="ECO:0007669"/>
    <property type="project" value="InterPro"/>
</dbReference>
<organism evidence="3 4">
    <name type="scientific">Aquibacillus koreensis</name>
    <dbReference type="NCBI Taxonomy" id="279446"/>
    <lineage>
        <taxon>Bacteria</taxon>
        <taxon>Bacillati</taxon>
        <taxon>Bacillota</taxon>
        <taxon>Bacilli</taxon>
        <taxon>Bacillales</taxon>
        <taxon>Bacillaceae</taxon>
        <taxon>Aquibacillus</taxon>
    </lineage>
</organism>
<accession>A0A9X4AGN8</accession>
<evidence type="ECO:0000259" key="2">
    <source>
        <dbReference type="Pfam" id="PF02272"/>
    </source>
</evidence>
<dbReference type="PANTHER" id="PTHR47618">
    <property type="entry name" value="BIFUNCTIONAL OLIGORIBONUCLEASE AND PAP PHOSPHATASE NRNA"/>
    <property type="match status" value="1"/>
</dbReference>
<comment type="caution">
    <text evidence="3">The sequence shown here is derived from an EMBL/GenBank/DDBJ whole genome shotgun (WGS) entry which is preliminary data.</text>
</comment>
<sequence>MQYTKEIQEIINKIREYQTIIIHRHVRPDPDAYGSQVGLAEIIKHSFAEKSVFVVGDEDISLSFFAKMDEVEDEVYRDALVIVCDTANQARIADERYSTGKELIKIDHHPSVDPYGDIAWVNTEASSTSEMIYELFMHAKESGFKCNDRAASLLYAGIVGDTGRFLFPSSTEKTFLYASDLVTYNFDRTALYDSMYKTKMNVARLKGYILQNFHVSESGVSSIKITMEKLEEFGLTSSETSSIVGILGDIEGIRAWVIFVEEEDLIRVRLRSKGPVINDIAAKYNGGGHPLASGATIYNWDEAEAVIKDLEEACANNQ</sequence>
<dbReference type="RefSeq" id="WP_259870715.1">
    <property type="nucleotide sequence ID" value="NZ_JAMQJZ010000001.1"/>
</dbReference>
<dbReference type="InterPro" id="IPR003156">
    <property type="entry name" value="DHHA1_dom"/>
</dbReference>
<dbReference type="SUPFAM" id="SSF64182">
    <property type="entry name" value="DHH phosphoesterases"/>
    <property type="match status" value="1"/>
</dbReference>
<dbReference type="Gene3D" id="3.10.310.30">
    <property type="match status" value="1"/>
</dbReference>
<evidence type="ECO:0000259" key="1">
    <source>
        <dbReference type="Pfam" id="PF01368"/>
    </source>
</evidence>
<dbReference type="EMBL" id="JAMQJZ010000001">
    <property type="protein sequence ID" value="MDC3419257.1"/>
    <property type="molecule type" value="Genomic_DNA"/>
</dbReference>
<dbReference type="Gene3D" id="3.90.1640.10">
    <property type="entry name" value="inorganic pyrophosphatase (n-terminal core)"/>
    <property type="match status" value="1"/>
</dbReference>
<feature type="domain" description="DHHA1" evidence="2">
    <location>
        <begin position="229"/>
        <end position="315"/>
    </location>
</feature>
<gene>
    <name evidence="3" type="ORF">NC661_02545</name>
</gene>
<dbReference type="Proteomes" id="UP001145072">
    <property type="component" value="Unassembled WGS sequence"/>
</dbReference>
<evidence type="ECO:0000313" key="4">
    <source>
        <dbReference type="Proteomes" id="UP001145072"/>
    </source>
</evidence>
<protein>
    <submittedName>
        <fullName evidence="3">Bifunctional oligoribonuclease/PAP phosphatase NrnA</fullName>
    </submittedName>
</protein>
<dbReference type="InterPro" id="IPR038763">
    <property type="entry name" value="DHH_sf"/>
</dbReference>
<dbReference type="InterPro" id="IPR051319">
    <property type="entry name" value="Oligoribo/pAp-PDE_c-di-AMP_PDE"/>
</dbReference>
<dbReference type="InterPro" id="IPR001667">
    <property type="entry name" value="DDH_dom"/>
</dbReference>
<dbReference type="PANTHER" id="PTHR47618:SF1">
    <property type="entry name" value="BIFUNCTIONAL OLIGORIBONUCLEASE AND PAP PHOSPHATASE NRNA"/>
    <property type="match status" value="1"/>
</dbReference>
<reference evidence="3" key="1">
    <citation type="submission" date="2022-06" db="EMBL/GenBank/DDBJ databases">
        <title>Aquibacillus sp. a new bacterium isolated from soil saline samples.</title>
        <authorList>
            <person name="Galisteo C."/>
            <person name="De La Haba R."/>
            <person name="Sanchez-Porro C."/>
            <person name="Ventosa A."/>
        </authorList>
    </citation>
    <scope>NUCLEOTIDE SEQUENCE</scope>
    <source>
        <strain evidence="3">JCM 12387</strain>
    </source>
</reference>
<keyword evidence="4" id="KW-1185">Reference proteome</keyword>
<dbReference type="Pfam" id="PF01368">
    <property type="entry name" value="DHH"/>
    <property type="match status" value="1"/>
</dbReference>
<dbReference type="Pfam" id="PF02272">
    <property type="entry name" value="DHHA1"/>
    <property type="match status" value="1"/>
</dbReference>
<evidence type="ECO:0000313" key="3">
    <source>
        <dbReference type="EMBL" id="MDC3419257.1"/>
    </source>
</evidence>